<accession>A0A140KZV3</accession>
<dbReference type="Gene3D" id="1.10.260.40">
    <property type="entry name" value="lambda repressor-like DNA-binding domains"/>
    <property type="match status" value="1"/>
</dbReference>
<dbReference type="AlphaFoldDB" id="A0A140KZV3"/>
<dbReference type="RefSeq" id="WP_068557950.1">
    <property type="nucleotide sequence ID" value="NZ_LOEE01000074.1"/>
</dbReference>
<evidence type="ECO:0000259" key="2">
    <source>
        <dbReference type="PROSITE" id="PS50943"/>
    </source>
</evidence>
<proteinExistence type="predicted"/>
<dbReference type="CDD" id="cd00093">
    <property type="entry name" value="HTH_XRE"/>
    <property type="match status" value="1"/>
</dbReference>
<dbReference type="PROSITE" id="PS50943">
    <property type="entry name" value="HTH_CROC1"/>
    <property type="match status" value="1"/>
</dbReference>
<dbReference type="InterPro" id="IPR001387">
    <property type="entry name" value="Cro/C1-type_HTH"/>
</dbReference>
<dbReference type="OrthoDB" id="48775at2"/>
<dbReference type="InterPro" id="IPR010982">
    <property type="entry name" value="Lambda_DNA-bd_dom_sf"/>
</dbReference>
<dbReference type="PANTHER" id="PTHR46558">
    <property type="entry name" value="TRACRIPTIONAL REGULATORY PROTEIN-RELATED-RELATED"/>
    <property type="match status" value="1"/>
</dbReference>
<evidence type="ECO:0000313" key="4">
    <source>
        <dbReference type="Proteomes" id="UP000070456"/>
    </source>
</evidence>
<dbReference type="SMART" id="SM00530">
    <property type="entry name" value="HTH_XRE"/>
    <property type="match status" value="1"/>
</dbReference>
<organism evidence="3 4">
    <name type="scientific">Thermotalea metallivorans</name>
    <dbReference type="NCBI Taxonomy" id="520762"/>
    <lineage>
        <taxon>Bacteria</taxon>
        <taxon>Bacillati</taxon>
        <taxon>Bacillota</taxon>
        <taxon>Clostridia</taxon>
        <taxon>Peptostreptococcales</taxon>
        <taxon>Thermotaleaceae</taxon>
        <taxon>Thermotalea</taxon>
    </lineage>
</organism>
<dbReference type="STRING" id="520762.AN619_28620"/>
<dbReference type="PANTHER" id="PTHR46558:SF4">
    <property type="entry name" value="DNA-BIDING PHAGE PROTEIN"/>
    <property type="match status" value="1"/>
</dbReference>
<reference evidence="3 4" key="1">
    <citation type="submission" date="2015-12" db="EMBL/GenBank/DDBJ databases">
        <title>Draft genome sequence of the thermoanaerobe Thermotalea metallivorans, an isolate from the runoff channel of the Great Artesian Basin, Australia.</title>
        <authorList>
            <person name="Patel B.K."/>
        </authorList>
    </citation>
    <scope>NUCLEOTIDE SEQUENCE [LARGE SCALE GENOMIC DNA]</scope>
    <source>
        <strain evidence="3 4">B2-1</strain>
    </source>
</reference>
<evidence type="ECO:0000313" key="3">
    <source>
        <dbReference type="EMBL" id="KXG73828.1"/>
    </source>
</evidence>
<keyword evidence="4" id="KW-1185">Reference proteome</keyword>
<keyword evidence="1" id="KW-0238">DNA-binding</keyword>
<dbReference type="SUPFAM" id="SSF47413">
    <property type="entry name" value="lambda repressor-like DNA-binding domains"/>
    <property type="match status" value="1"/>
</dbReference>
<dbReference type="Proteomes" id="UP000070456">
    <property type="component" value="Unassembled WGS sequence"/>
</dbReference>
<comment type="caution">
    <text evidence="3">The sequence shown here is derived from an EMBL/GenBank/DDBJ whole genome shotgun (WGS) entry which is preliminary data.</text>
</comment>
<sequence>MRNQRNKLIELRTAKNLTQNYIAEKLGISRSFYTMIENGNRNPSLELAIKLADLFQVNVRDIFLTDLDDKNLQDQDTA</sequence>
<evidence type="ECO:0000256" key="1">
    <source>
        <dbReference type="ARBA" id="ARBA00023125"/>
    </source>
</evidence>
<protein>
    <submittedName>
        <fullName evidence="3">HTH-type transcriptional regulator Xre</fullName>
    </submittedName>
</protein>
<feature type="domain" description="HTH cro/C1-type" evidence="2">
    <location>
        <begin position="8"/>
        <end position="62"/>
    </location>
</feature>
<dbReference type="Pfam" id="PF01381">
    <property type="entry name" value="HTH_3"/>
    <property type="match status" value="1"/>
</dbReference>
<dbReference type="EMBL" id="LOEE01000074">
    <property type="protein sequence ID" value="KXG73828.1"/>
    <property type="molecule type" value="Genomic_DNA"/>
</dbReference>
<gene>
    <name evidence="3" type="primary">xre_2</name>
    <name evidence="3" type="ORF">AN619_28620</name>
</gene>
<name>A0A140KZV3_9FIRM</name>
<dbReference type="GO" id="GO:0003677">
    <property type="term" value="F:DNA binding"/>
    <property type="evidence" value="ECO:0007669"/>
    <property type="project" value="UniProtKB-KW"/>
</dbReference>